<keyword evidence="8" id="KW-1278">Translocase</keyword>
<evidence type="ECO:0000256" key="6">
    <source>
        <dbReference type="ARBA" id="ARBA00022741"/>
    </source>
</evidence>
<keyword evidence="3" id="KW-0813">Transport</keyword>
<accession>A0A433HBK6</accession>
<keyword evidence="4" id="KW-1003">Cell membrane</keyword>
<dbReference type="OrthoDB" id="9802264at2"/>
<organism evidence="17 18">
    <name type="scientific">Peribacillus cavernae</name>
    <dbReference type="NCBI Taxonomy" id="1674310"/>
    <lineage>
        <taxon>Bacteria</taxon>
        <taxon>Bacillati</taxon>
        <taxon>Bacillota</taxon>
        <taxon>Bacilli</taxon>
        <taxon>Bacillales</taxon>
        <taxon>Bacillaceae</taxon>
        <taxon>Peribacillus</taxon>
    </lineage>
</organism>
<evidence type="ECO:0000256" key="8">
    <source>
        <dbReference type="ARBA" id="ARBA00022967"/>
    </source>
</evidence>
<dbReference type="EC" id="7.2.2.11" evidence="13"/>
<evidence type="ECO:0000256" key="9">
    <source>
        <dbReference type="ARBA" id="ARBA00023065"/>
    </source>
</evidence>
<evidence type="ECO:0000256" key="4">
    <source>
        <dbReference type="ARBA" id="ARBA00022475"/>
    </source>
</evidence>
<evidence type="ECO:0000256" key="15">
    <source>
        <dbReference type="ARBA" id="ARBA00048610"/>
    </source>
</evidence>
<evidence type="ECO:0000256" key="11">
    <source>
        <dbReference type="ARBA" id="ARBA00023136"/>
    </source>
</evidence>
<dbReference type="PROSITE" id="PS50893">
    <property type="entry name" value="ABC_TRANSPORTER_2"/>
    <property type="match status" value="1"/>
</dbReference>
<feature type="domain" description="ABC transporter" evidence="16">
    <location>
        <begin position="8"/>
        <end position="258"/>
    </location>
</feature>
<keyword evidence="10" id="KW-0921">Nickel transport</keyword>
<keyword evidence="9" id="KW-0406">Ion transport</keyword>
<evidence type="ECO:0000256" key="13">
    <source>
        <dbReference type="ARBA" id="ARBA00039098"/>
    </source>
</evidence>
<evidence type="ECO:0000313" key="17">
    <source>
        <dbReference type="EMBL" id="RUQ25794.1"/>
    </source>
</evidence>
<dbReference type="CDD" id="cd03257">
    <property type="entry name" value="ABC_NikE_OppD_transporters"/>
    <property type="match status" value="1"/>
</dbReference>
<keyword evidence="7 17" id="KW-0067">ATP-binding</keyword>
<evidence type="ECO:0000256" key="12">
    <source>
        <dbReference type="ARBA" id="ARBA00038669"/>
    </source>
</evidence>
<comment type="subcellular location">
    <subcellularLocation>
        <location evidence="1">Cell membrane</location>
        <topology evidence="1">Peripheral membrane protein</topology>
    </subcellularLocation>
</comment>
<name>A0A433HBK6_9BACI</name>
<comment type="caution">
    <text evidence="17">The sequence shown here is derived from an EMBL/GenBank/DDBJ whole genome shotgun (WGS) entry which is preliminary data.</text>
</comment>
<sequence>MIGLKTLLQIQDLHTYFYLRKGISKVVNGLQLSVREGELLGVVGESGSGKTVTAMSVVNRVRMPGKVVKGKVIYQGQDLLKLSEEELRKYRGKEIGLIAANARGNLNPLVKVGNQIANVYLAHNKVNKKEAWEKAVEMLRMVGMNDALRRAEAYPHEMSGGMAQRVMIALALVNSPNLLIADDATNGLDVTVQSQIMDLILDIVNKQGASGILITHDLGVVAQCCSEIAIMYCGQIVEKGPVTAFFDEPKHPYSRNLLNSLPERRITQERIELKGSLSSPLSLPTGCVYQTRCPYVMDVCRKVEPSMLHVDDNYNVKCHLYQEKTENRGSANEKLA</sequence>
<evidence type="ECO:0000256" key="2">
    <source>
        <dbReference type="ARBA" id="ARBA00005417"/>
    </source>
</evidence>
<keyword evidence="6" id="KW-0547">Nucleotide-binding</keyword>
<dbReference type="SMART" id="SM00382">
    <property type="entry name" value="AAA"/>
    <property type="match status" value="1"/>
</dbReference>
<dbReference type="Gene3D" id="3.40.50.300">
    <property type="entry name" value="P-loop containing nucleotide triphosphate hydrolases"/>
    <property type="match status" value="1"/>
</dbReference>
<keyword evidence="11" id="KW-0472">Membrane</keyword>
<comment type="similarity">
    <text evidence="2">Belongs to the ABC transporter superfamily.</text>
</comment>
<keyword evidence="18" id="KW-1185">Reference proteome</keyword>
<dbReference type="InterPro" id="IPR013563">
    <property type="entry name" value="Oligopep_ABC_C"/>
</dbReference>
<dbReference type="InterPro" id="IPR003593">
    <property type="entry name" value="AAA+_ATPase"/>
</dbReference>
<dbReference type="NCBIfam" id="TIGR01727">
    <property type="entry name" value="oligo_HPY"/>
    <property type="match status" value="1"/>
</dbReference>
<dbReference type="InterPro" id="IPR050388">
    <property type="entry name" value="ABC_Ni/Peptide_Import"/>
</dbReference>
<dbReference type="InterPro" id="IPR017871">
    <property type="entry name" value="ABC_transporter-like_CS"/>
</dbReference>
<dbReference type="InterPro" id="IPR027417">
    <property type="entry name" value="P-loop_NTPase"/>
</dbReference>
<dbReference type="GO" id="GO:0005886">
    <property type="term" value="C:plasma membrane"/>
    <property type="evidence" value="ECO:0007669"/>
    <property type="project" value="UniProtKB-SubCell"/>
</dbReference>
<proteinExistence type="inferred from homology"/>
<evidence type="ECO:0000256" key="1">
    <source>
        <dbReference type="ARBA" id="ARBA00004202"/>
    </source>
</evidence>
<dbReference type="PROSITE" id="PS00211">
    <property type="entry name" value="ABC_TRANSPORTER_1"/>
    <property type="match status" value="1"/>
</dbReference>
<dbReference type="FunFam" id="3.40.50.300:FF:000016">
    <property type="entry name" value="Oligopeptide ABC transporter ATP-binding component"/>
    <property type="match status" value="1"/>
</dbReference>
<evidence type="ECO:0000259" key="16">
    <source>
        <dbReference type="PROSITE" id="PS50893"/>
    </source>
</evidence>
<dbReference type="GO" id="GO:0005524">
    <property type="term" value="F:ATP binding"/>
    <property type="evidence" value="ECO:0007669"/>
    <property type="project" value="UniProtKB-KW"/>
</dbReference>
<evidence type="ECO:0000256" key="14">
    <source>
        <dbReference type="ARBA" id="ARBA00044143"/>
    </source>
</evidence>
<evidence type="ECO:0000256" key="7">
    <source>
        <dbReference type="ARBA" id="ARBA00022840"/>
    </source>
</evidence>
<dbReference type="GO" id="GO:0015413">
    <property type="term" value="F:ABC-type nickel transporter activity"/>
    <property type="evidence" value="ECO:0007669"/>
    <property type="project" value="UniProtKB-EC"/>
</dbReference>
<dbReference type="EMBL" id="RYZZ01000038">
    <property type="protein sequence ID" value="RUQ25794.1"/>
    <property type="molecule type" value="Genomic_DNA"/>
</dbReference>
<dbReference type="Pfam" id="PF00005">
    <property type="entry name" value="ABC_tran"/>
    <property type="match status" value="1"/>
</dbReference>
<gene>
    <name evidence="17" type="ORF">ELQ35_19555</name>
</gene>
<evidence type="ECO:0000256" key="3">
    <source>
        <dbReference type="ARBA" id="ARBA00022448"/>
    </source>
</evidence>
<dbReference type="GO" id="GO:0016887">
    <property type="term" value="F:ATP hydrolysis activity"/>
    <property type="evidence" value="ECO:0007669"/>
    <property type="project" value="InterPro"/>
</dbReference>
<evidence type="ECO:0000256" key="5">
    <source>
        <dbReference type="ARBA" id="ARBA00022596"/>
    </source>
</evidence>
<comment type="subunit">
    <text evidence="12">The complex is composed of two ATP-binding proteins (NikD and NikE), two transmembrane proteins (NikB and NikC) and a solute-binding protein (NikA).</text>
</comment>
<dbReference type="AlphaFoldDB" id="A0A433HBK6"/>
<evidence type="ECO:0000313" key="18">
    <source>
        <dbReference type="Proteomes" id="UP000267430"/>
    </source>
</evidence>
<keyword evidence="5" id="KW-0533">Nickel</keyword>
<comment type="catalytic activity">
    <reaction evidence="15">
        <text>Ni(2+)(out) + ATP + H2O = Ni(2+)(in) + ADP + phosphate + H(+)</text>
        <dbReference type="Rhea" id="RHEA:15557"/>
        <dbReference type="ChEBI" id="CHEBI:15377"/>
        <dbReference type="ChEBI" id="CHEBI:15378"/>
        <dbReference type="ChEBI" id="CHEBI:30616"/>
        <dbReference type="ChEBI" id="CHEBI:43474"/>
        <dbReference type="ChEBI" id="CHEBI:49786"/>
        <dbReference type="ChEBI" id="CHEBI:456216"/>
        <dbReference type="EC" id="7.2.2.11"/>
    </reaction>
    <physiologicalReaction direction="left-to-right" evidence="15">
        <dbReference type="Rhea" id="RHEA:15558"/>
    </physiologicalReaction>
</comment>
<dbReference type="PANTHER" id="PTHR43297:SF13">
    <property type="entry name" value="NICKEL ABC TRANSPORTER, ATP-BINDING PROTEIN"/>
    <property type="match status" value="1"/>
</dbReference>
<protein>
    <recommendedName>
        <fullName evidence="14">Nickel import system ATP-binding protein NikD</fullName>
        <ecNumber evidence="13">7.2.2.11</ecNumber>
    </recommendedName>
</protein>
<dbReference type="Proteomes" id="UP000267430">
    <property type="component" value="Unassembled WGS sequence"/>
</dbReference>
<reference evidence="17 18" key="1">
    <citation type="submission" date="2018-12" db="EMBL/GenBank/DDBJ databases">
        <title>Bacillus chawlae sp. nov., Bacillus glennii sp. nov., and Bacillus saganii sp. nov. Isolated from the Vehicle Assembly Building at Kennedy Space Center where the Viking Spacecraft were Assembled.</title>
        <authorList>
            <person name="Seuylemezian A."/>
            <person name="Vaishampayan P."/>
        </authorList>
    </citation>
    <scope>NUCLEOTIDE SEQUENCE [LARGE SCALE GENOMIC DNA]</scope>
    <source>
        <strain evidence="17 18">L5</strain>
    </source>
</reference>
<dbReference type="SUPFAM" id="SSF52540">
    <property type="entry name" value="P-loop containing nucleoside triphosphate hydrolases"/>
    <property type="match status" value="1"/>
</dbReference>
<dbReference type="GO" id="GO:0015833">
    <property type="term" value="P:peptide transport"/>
    <property type="evidence" value="ECO:0007669"/>
    <property type="project" value="InterPro"/>
</dbReference>
<dbReference type="InterPro" id="IPR003439">
    <property type="entry name" value="ABC_transporter-like_ATP-bd"/>
</dbReference>
<dbReference type="Pfam" id="PF08352">
    <property type="entry name" value="oligo_HPY"/>
    <property type="match status" value="1"/>
</dbReference>
<dbReference type="PANTHER" id="PTHR43297">
    <property type="entry name" value="OLIGOPEPTIDE TRANSPORT ATP-BINDING PROTEIN APPD"/>
    <property type="match status" value="1"/>
</dbReference>
<evidence type="ECO:0000256" key="10">
    <source>
        <dbReference type="ARBA" id="ARBA00023112"/>
    </source>
</evidence>